<keyword evidence="3" id="KW-0520">NAD</keyword>
<dbReference type="InterPro" id="IPR016160">
    <property type="entry name" value="Ald_DH_CS_CYS"/>
</dbReference>
<dbReference type="AlphaFoldDB" id="A0A9Q9AYU4"/>
<proteinExistence type="inferred from homology"/>
<dbReference type="Gene3D" id="3.40.309.10">
    <property type="entry name" value="Aldehyde Dehydrogenase, Chain A, domain 2"/>
    <property type="match status" value="1"/>
</dbReference>
<reference evidence="5" key="1">
    <citation type="submission" date="2022-06" db="EMBL/GenBank/DDBJ databases">
        <title>Complete genome sequences of two strains of the flax pathogen Septoria linicola.</title>
        <authorList>
            <person name="Lapalu N."/>
            <person name="Simon A."/>
            <person name="Demenou B."/>
            <person name="Paumier D."/>
            <person name="Guillot M.-P."/>
            <person name="Gout L."/>
            <person name="Valade R."/>
        </authorList>
    </citation>
    <scope>NUCLEOTIDE SEQUENCE</scope>
    <source>
        <strain evidence="5">SE15195</strain>
    </source>
</reference>
<dbReference type="PROSITE" id="PS00070">
    <property type="entry name" value="ALDEHYDE_DEHYDR_CYS"/>
    <property type="match status" value="1"/>
</dbReference>
<dbReference type="GO" id="GO:0016620">
    <property type="term" value="F:oxidoreductase activity, acting on the aldehyde or oxo group of donors, NAD or NADP as acceptor"/>
    <property type="evidence" value="ECO:0007669"/>
    <property type="project" value="InterPro"/>
</dbReference>
<dbReference type="SUPFAM" id="SSF53720">
    <property type="entry name" value="ALDH-like"/>
    <property type="match status" value="1"/>
</dbReference>
<dbReference type="OrthoDB" id="310895at2759"/>
<accession>A0A9Q9AYU4</accession>
<dbReference type="PANTHER" id="PTHR43720">
    <property type="entry name" value="2-AMINOMUCONIC SEMIALDEHYDE DEHYDROGENASE"/>
    <property type="match status" value="1"/>
</dbReference>
<evidence type="ECO:0000259" key="4">
    <source>
        <dbReference type="Pfam" id="PF00171"/>
    </source>
</evidence>
<evidence type="ECO:0000256" key="2">
    <source>
        <dbReference type="ARBA" id="ARBA00023002"/>
    </source>
</evidence>
<dbReference type="InterPro" id="IPR015590">
    <property type="entry name" value="Aldehyde_DH_dom"/>
</dbReference>
<organism evidence="5 6">
    <name type="scientific">Septoria linicola</name>
    <dbReference type="NCBI Taxonomy" id="215465"/>
    <lineage>
        <taxon>Eukaryota</taxon>
        <taxon>Fungi</taxon>
        <taxon>Dikarya</taxon>
        <taxon>Ascomycota</taxon>
        <taxon>Pezizomycotina</taxon>
        <taxon>Dothideomycetes</taxon>
        <taxon>Dothideomycetidae</taxon>
        <taxon>Mycosphaerellales</taxon>
        <taxon>Mycosphaerellaceae</taxon>
        <taxon>Septoria</taxon>
    </lineage>
</organism>
<dbReference type="EMBL" id="CP099422">
    <property type="protein sequence ID" value="USW53156.1"/>
    <property type="molecule type" value="Genomic_DNA"/>
</dbReference>
<evidence type="ECO:0000256" key="1">
    <source>
        <dbReference type="ARBA" id="ARBA00009986"/>
    </source>
</evidence>
<sequence>MAIPAADQLLRSLWVSGEKAFQNATEIYESSLAQPPTPQNFAAGAFADNQATSTIDSFNPQTGRSYLRVPNSSPSEVDCAVLAAHEAFQTWSKTSKSARSKLLNRVADLIAGRRDAFAAWESIDQGKTFARAKVEIDRAVSNFRYFAGYILHDEAAARFTDDDILCYEHRSPLGVFALISPWNMPLYLLTWKIAPCLAFGATCVAKPSELTSMTAFLLADVFRMAGIPNGVVNIVFGAGLPTGSALVQHKLVRGVSFTGGTATGLKIRKSPLTTLGSIYHLNLGTAAAAALENQGEICLCGSRIYVENSIYNDFIARYTSHVSETYRVKERVGAVVSLGHYNKIRGYLELAQQEGADFKLGTVPTSDPPEGYWIEPTILTGLQTSSTVLRDEMFGPVVTVSPFGDEDEAVRLANDNPNGLAAVVLTRDGARMRRVGEQLEAGMVWINCWLVRQLATPPGTGREGGAYSRDVFTVGRTLHIPMQ</sequence>
<keyword evidence="2" id="KW-0560">Oxidoreductase</keyword>
<feature type="domain" description="Aldehyde dehydrogenase" evidence="4">
    <location>
        <begin position="49"/>
        <end position="463"/>
    </location>
</feature>
<dbReference type="Pfam" id="PF00171">
    <property type="entry name" value="Aldedh"/>
    <property type="match status" value="1"/>
</dbReference>
<keyword evidence="6" id="KW-1185">Reference proteome</keyword>
<dbReference type="InterPro" id="IPR016161">
    <property type="entry name" value="Ald_DH/histidinol_DH"/>
</dbReference>
<dbReference type="FunFam" id="3.40.605.10:FF:000007">
    <property type="entry name" value="NAD/NADP-dependent betaine aldehyde dehydrogenase"/>
    <property type="match status" value="1"/>
</dbReference>
<dbReference type="InterPro" id="IPR016162">
    <property type="entry name" value="Ald_DH_N"/>
</dbReference>
<evidence type="ECO:0000313" key="5">
    <source>
        <dbReference type="EMBL" id="USW53156.1"/>
    </source>
</evidence>
<name>A0A9Q9AYU4_9PEZI</name>
<dbReference type="PANTHER" id="PTHR43720:SF2">
    <property type="entry name" value="2-AMINOMUCONIC SEMIALDEHYDE DEHYDROGENASE"/>
    <property type="match status" value="1"/>
</dbReference>
<dbReference type="Proteomes" id="UP001056384">
    <property type="component" value="Chromosome 5"/>
</dbReference>
<evidence type="ECO:0000256" key="3">
    <source>
        <dbReference type="ARBA" id="ARBA00023027"/>
    </source>
</evidence>
<comment type="similarity">
    <text evidence="1">Belongs to the aldehyde dehydrogenase family.</text>
</comment>
<dbReference type="Gene3D" id="3.40.605.10">
    <property type="entry name" value="Aldehyde Dehydrogenase, Chain A, domain 1"/>
    <property type="match status" value="1"/>
</dbReference>
<evidence type="ECO:0000313" key="6">
    <source>
        <dbReference type="Proteomes" id="UP001056384"/>
    </source>
</evidence>
<protein>
    <submittedName>
        <fullName evidence="5">Aldehyde dehydrogenase domain, aldehyde/histidinol dehydrogenase</fullName>
    </submittedName>
</protein>
<dbReference type="InterPro" id="IPR016163">
    <property type="entry name" value="Ald_DH_C"/>
</dbReference>
<gene>
    <name evidence="5" type="ORF">Slin15195_G064750</name>
</gene>